<feature type="transmembrane region" description="Helical" evidence="2">
    <location>
        <begin position="644"/>
        <end position="669"/>
    </location>
</feature>
<dbReference type="InterPro" id="IPR021814">
    <property type="entry name" value="DUF3394"/>
</dbReference>
<dbReference type="InterPro" id="IPR010656">
    <property type="entry name" value="DctM"/>
</dbReference>
<evidence type="ECO:0000256" key="2">
    <source>
        <dbReference type="SAM" id="Phobius"/>
    </source>
</evidence>
<feature type="transmembrane region" description="Helical" evidence="2">
    <location>
        <begin position="519"/>
        <end position="542"/>
    </location>
</feature>
<feature type="transmembrane region" description="Helical" evidence="2">
    <location>
        <begin position="151"/>
        <end position="168"/>
    </location>
</feature>
<dbReference type="Proteomes" id="UP000321085">
    <property type="component" value="Unassembled WGS sequence"/>
</dbReference>
<feature type="transmembrane region" description="Helical" evidence="2">
    <location>
        <begin position="578"/>
        <end position="603"/>
    </location>
</feature>
<evidence type="ECO:0000313" key="4">
    <source>
        <dbReference type="EMBL" id="GEO15231.1"/>
    </source>
</evidence>
<dbReference type="GO" id="GO:0005886">
    <property type="term" value="C:plasma membrane"/>
    <property type="evidence" value="ECO:0007669"/>
    <property type="project" value="UniProtKB-SubCell"/>
</dbReference>
<comment type="subcellular location">
    <subcellularLocation>
        <location evidence="1">Cell inner membrane</location>
        <topology evidence="1">Multi-pass membrane protein</topology>
    </subcellularLocation>
</comment>
<dbReference type="PANTHER" id="PTHR43849:SF2">
    <property type="entry name" value="BLL3936 PROTEIN"/>
    <property type="match status" value="1"/>
</dbReference>
<comment type="function">
    <text evidence="1">Part of the tripartite ATP-independent periplasmic (TRAP) transport system.</text>
</comment>
<feature type="transmembrane region" description="Helical" evidence="2">
    <location>
        <begin position="303"/>
        <end position="320"/>
    </location>
</feature>
<name>A0A512BTD5_9HYPH</name>
<keyword evidence="1" id="KW-1003">Cell membrane</keyword>
<dbReference type="PANTHER" id="PTHR43849">
    <property type="entry name" value="BLL3936 PROTEIN"/>
    <property type="match status" value="1"/>
</dbReference>
<proteinExistence type="predicted"/>
<feature type="domain" description="TRAP C4-dicarboxylate transport system permease DctM subunit" evidence="3">
    <location>
        <begin position="138"/>
        <end position="405"/>
    </location>
</feature>
<feature type="transmembrane region" description="Helical" evidence="2">
    <location>
        <begin position="832"/>
        <end position="850"/>
    </location>
</feature>
<dbReference type="GO" id="GO:0022857">
    <property type="term" value="F:transmembrane transporter activity"/>
    <property type="evidence" value="ECO:0007669"/>
    <property type="project" value="UniProtKB-UniRule"/>
</dbReference>
<organism evidence="4 5">
    <name type="scientific">Microvirga aerophila</name>
    <dbReference type="NCBI Taxonomy" id="670291"/>
    <lineage>
        <taxon>Bacteria</taxon>
        <taxon>Pseudomonadati</taxon>
        <taxon>Pseudomonadota</taxon>
        <taxon>Alphaproteobacteria</taxon>
        <taxon>Hyphomicrobiales</taxon>
        <taxon>Methylobacteriaceae</taxon>
        <taxon>Microvirga</taxon>
    </lineage>
</organism>
<feature type="transmembrane region" description="Helical" evidence="2">
    <location>
        <begin position="675"/>
        <end position="696"/>
    </location>
</feature>
<sequence>MSTIEKPALAPSAELEQLVAEADTGGRKPTGLTATIITAVAIAWSLFQIWYASPLPFTFGIGILNDTEARAIHLGLGLFLAFMAYPAFKSSPRAYVPIADWILALAGAFAGSYLFLFYRELATRPGQPIMIDLVTAGIGILLLLEATRRALGLPMVIVASVFIFYTFAGPYMPDVMLHKGASMSKFLQHQWLTTEGVFGIALGVSTSFVFLFVLFGTLLDKAGAGNWMMQISIALLGHLRGGPAKVAVVSSALNGVVSGSSVSNVVSGGIFTIPLMKRTGLSGVKAGAIEAASSINGQIMPPVMGAAAFLMVEYVGIPYSEIVKHALLPAIASYVALLYIVHLEALKIGAKPIPREALPAKTRLLRTGLGLSGSVLVLCLLYYGVLGAQAAFGASAPWILGVAALAIYLATLAYAARYPDLELDDPNSPILILPRAWDVTRTGLDFLIPLVVLLWCLMIEEMSPGLSAFWATTSIIAIVATRRPLLALFRRQSIGQAARAAFADLVDGLALGARNMIGIAIATATAGIVVGTITLTGLGLMMTEVVEFISGGNVIVMLCLIAVISLILGMGIPTTANYILVATLMAPVVVELGAQAGLAIPLIAVHMFVFYFGIMADITPPVGLAAFAAAAISREDPIATGFQGALYSLRTAILPFVFIFNPAMLLIGVENWTDTAIVVAVNMVAILLFSAATMNYFATRSRLWESAVLLVVCFALFRPDWWLNQLYPATVELPARELMTKVAEAPADQRIAFVVEGMNIEGDDIRKTVSLSLGDPKPTPQERLRAAGLTVTGLGDQVTISNVVFGSYAKRIGLEPGFQVVSVIQPAPGRPSLFWVYLPALALAVAIWWLQRRRVRSSSVIGAPVAATAKPAT</sequence>
<feature type="transmembrane region" description="Helical" evidence="2">
    <location>
        <begin position="703"/>
        <end position="723"/>
    </location>
</feature>
<evidence type="ECO:0000259" key="3">
    <source>
        <dbReference type="Pfam" id="PF06808"/>
    </source>
</evidence>
<dbReference type="NCBIfam" id="TIGR02123">
    <property type="entry name" value="TRAP_fused"/>
    <property type="match status" value="1"/>
</dbReference>
<feature type="transmembrane region" description="Helical" evidence="2">
    <location>
        <begin position="548"/>
        <end position="571"/>
    </location>
</feature>
<comment type="caution">
    <text evidence="4">The sequence shown here is derived from an EMBL/GenBank/DDBJ whole genome shotgun (WGS) entry which is preliminary data.</text>
</comment>
<feature type="transmembrane region" description="Helical" evidence="2">
    <location>
        <begin position="32"/>
        <end position="51"/>
    </location>
</feature>
<keyword evidence="1" id="KW-0997">Cell inner membrane</keyword>
<dbReference type="Pfam" id="PF11874">
    <property type="entry name" value="DUF3394"/>
    <property type="match status" value="1"/>
</dbReference>
<keyword evidence="1" id="KW-0813">Transport</keyword>
<feature type="transmembrane region" description="Helical" evidence="2">
    <location>
        <begin position="71"/>
        <end position="88"/>
    </location>
</feature>
<accession>A0A512BTD5</accession>
<gene>
    <name evidence="4" type="ORF">MAE02_29270</name>
</gene>
<evidence type="ECO:0000256" key="1">
    <source>
        <dbReference type="RuleBase" id="RU369079"/>
    </source>
</evidence>
<keyword evidence="5" id="KW-1185">Reference proteome</keyword>
<keyword evidence="2" id="KW-0812">Transmembrane</keyword>
<keyword evidence="2" id="KW-1133">Transmembrane helix</keyword>
<dbReference type="InterPro" id="IPR011853">
    <property type="entry name" value="TRAP_DctM-Dct_fused"/>
</dbReference>
<keyword evidence="2" id="KW-0472">Membrane</keyword>
<evidence type="ECO:0000313" key="5">
    <source>
        <dbReference type="Proteomes" id="UP000321085"/>
    </source>
</evidence>
<dbReference type="EMBL" id="BJYU01000038">
    <property type="protein sequence ID" value="GEO15231.1"/>
    <property type="molecule type" value="Genomic_DNA"/>
</dbReference>
<protein>
    <submittedName>
        <fullName evidence="4">C4-dicarboxylate ABC transporter</fullName>
    </submittedName>
</protein>
<dbReference type="OrthoDB" id="9759894at2"/>
<feature type="transmembrane region" description="Helical" evidence="2">
    <location>
        <begin position="398"/>
        <end position="418"/>
    </location>
</feature>
<dbReference type="Pfam" id="PF06808">
    <property type="entry name" value="DctM"/>
    <property type="match status" value="1"/>
</dbReference>
<feature type="transmembrane region" description="Helical" evidence="2">
    <location>
        <begin position="364"/>
        <end position="386"/>
    </location>
</feature>
<dbReference type="AlphaFoldDB" id="A0A512BTD5"/>
<feature type="transmembrane region" description="Helical" evidence="2">
    <location>
        <begin position="197"/>
        <end position="219"/>
    </location>
</feature>
<feature type="transmembrane region" description="Helical" evidence="2">
    <location>
        <begin position="95"/>
        <end position="116"/>
    </location>
</feature>
<reference evidence="4 5" key="1">
    <citation type="submission" date="2019-07" db="EMBL/GenBank/DDBJ databases">
        <title>Whole genome shotgun sequence of Microvirga aerophila NBRC 106136.</title>
        <authorList>
            <person name="Hosoyama A."/>
            <person name="Uohara A."/>
            <person name="Ohji S."/>
            <person name="Ichikawa N."/>
        </authorList>
    </citation>
    <scope>NUCLEOTIDE SEQUENCE [LARGE SCALE GENOMIC DNA]</scope>
    <source>
        <strain evidence="4 5">NBRC 106136</strain>
    </source>
</reference>
<feature type="transmembrane region" description="Helical" evidence="2">
    <location>
        <begin position="609"/>
        <end position="632"/>
    </location>
</feature>
<feature type="transmembrane region" description="Helical" evidence="2">
    <location>
        <begin position="128"/>
        <end position="144"/>
    </location>
</feature>
<feature type="transmembrane region" description="Helical" evidence="2">
    <location>
        <begin position="326"/>
        <end position="343"/>
    </location>
</feature>